<dbReference type="EMBL" id="CP019288">
    <property type="protein sequence ID" value="QHI38671.1"/>
    <property type="molecule type" value="Genomic_DNA"/>
</dbReference>
<keyword evidence="2" id="KW-1185">Reference proteome</keyword>
<evidence type="ECO:0000313" key="2">
    <source>
        <dbReference type="Proteomes" id="UP000464657"/>
    </source>
</evidence>
<accession>A0A7L4ZQ69</accession>
<proteinExistence type="predicted"/>
<organism evidence="1 2">
    <name type="scientific">Kordia antarctica</name>
    <dbReference type="NCBI Taxonomy" id="1218801"/>
    <lineage>
        <taxon>Bacteria</taxon>
        <taxon>Pseudomonadati</taxon>
        <taxon>Bacteroidota</taxon>
        <taxon>Flavobacteriia</taxon>
        <taxon>Flavobacteriales</taxon>
        <taxon>Flavobacteriaceae</taxon>
        <taxon>Kordia</taxon>
    </lineage>
</organism>
<evidence type="ECO:0000313" key="1">
    <source>
        <dbReference type="EMBL" id="QHI38671.1"/>
    </source>
</evidence>
<dbReference type="Proteomes" id="UP000464657">
    <property type="component" value="Chromosome"/>
</dbReference>
<name>A0A7L4ZQ69_9FLAO</name>
<protein>
    <submittedName>
        <fullName evidence="1">Uncharacterized protein</fullName>
    </submittedName>
</protein>
<gene>
    <name evidence="1" type="ORF">IMCC3317_40650</name>
</gene>
<dbReference type="KEGG" id="kan:IMCC3317_40650"/>
<reference evidence="1 2" key="1">
    <citation type="journal article" date="2013" name="Int. J. Syst. Evol. Microbiol.">
        <title>Kordia antarctica sp. nov., isolated from Antarctic seawater.</title>
        <authorList>
            <person name="Baek K."/>
            <person name="Choi A."/>
            <person name="Kang I."/>
            <person name="Lee K."/>
            <person name="Cho J.C."/>
        </authorList>
    </citation>
    <scope>NUCLEOTIDE SEQUENCE [LARGE SCALE GENOMIC DNA]</scope>
    <source>
        <strain evidence="1 2">IMCC3317</strain>
    </source>
</reference>
<dbReference type="AlphaFoldDB" id="A0A7L4ZQ69"/>
<sequence>MFTCHFGYFFNAKLKNRTKLIVPSYKGEQMIFQSCFLA</sequence>